<dbReference type="OrthoDB" id="9130055at2"/>
<evidence type="ECO:0000313" key="4">
    <source>
        <dbReference type="Proteomes" id="UP000237381"/>
    </source>
</evidence>
<accession>A0A2S4MFZ8</accession>
<keyword evidence="2" id="KW-0812">Transmembrane</keyword>
<feature type="transmembrane region" description="Helical" evidence="2">
    <location>
        <begin position="106"/>
        <end position="126"/>
    </location>
</feature>
<reference evidence="3 4" key="1">
    <citation type="submission" date="2018-01" db="EMBL/GenBank/DDBJ databases">
        <title>Genomic Encyclopedia of Type Strains, Phase III (KMG-III): the genomes of soil and plant-associated and newly described type strains.</title>
        <authorList>
            <person name="Whitman W."/>
        </authorList>
    </citation>
    <scope>NUCLEOTIDE SEQUENCE [LARGE SCALE GENOMIC DNA]</scope>
    <source>
        <strain evidence="3 4">JCM 18070</strain>
    </source>
</reference>
<dbReference type="RefSeq" id="WP_103703880.1">
    <property type="nucleotide sequence ID" value="NZ_PQGA01000003.1"/>
</dbReference>
<evidence type="ECO:0000256" key="1">
    <source>
        <dbReference type="SAM" id="MobiDB-lite"/>
    </source>
</evidence>
<feature type="compositionally biased region" description="Low complexity" evidence="1">
    <location>
        <begin position="202"/>
        <end position="215"/>
    </location>
</feature>
<feature type="transmembrane region" description="Helical" evidence="2">
    <location>
        <begin position="73"/>
        <end position="94"/>
    </location>
</feature>
<sequence>MKPLLRVVLIVDALVLLGFGVLFLLTPWASLYDALQLVQAQPALIGQAFGVVLFGFAWLALRGVFDGALTATVGRTAGHVNWIAGVLMLVWLIGLHKPQLTGFGQLVAGAVGVCLIVIGLGGARLAGKVKLRDKALAAEAAAQQREARLAASSRRDEPVVYAKPGFPHVKTAPVAVPVEPVAPATAQTYAAPVAPVVTPHATTVQAAEAETAGQARQSARDEAADAQRPPLRG</sequence>
<dbReference type="AlphaFoldDB" id="A0A2S4MFZ8"/>
<keyword evidence="2" id="KW-0472">Membrane</keyword>
<feature type="transmembrane region" description="Helical" evidence="2">
    <location>
        <begin position="7"/>
        <end position="31"/>
    </location>
</feature>
<keyword evidence="2" id="KW-1133">Transmembrane helix</keyword>
<evidence type="ECO:0000313" key="3">
    <source>
        <dbReference type="EMBL" id="POR53660.1"/>
    </source>
</evidence>
<protein>
    <recommendedName>
        <fullName evidence="5">Transmembrane protein</fullName>
    </recommendedName>
</protein>
<dbReference type="Proteomes" id="UP000237381">
    <property type="component" value="Unassembled WGS sequence"/>
</dbReference>
<feature type="region of interest" description="Disordered" evidence="1">
    <location>
        <begin position="202"/>
        <end position="233"/>
    </location>
</feature>
<dbReference type="EMBL" id="PQGA01000003">
    <property type="protein sequence ID" value="POR53660.1"/>
    <property type="molecule type" value="Genomic_DNA"/>
</dbReference>
<organism evidence="3 4">
    <name type="scientific">Paraburkholderia eburnea</name>
    <dbReference type="NCBI Taxonomy" id="1189126"/>
    <lineage>
        <taxon>Bacteria</taxon>
        <taxon>Pseudomonadati</taxon>
        <taxon>Pseudomonadota</taxon>
        <taxon>Betaproteobacteria</taxon>
        <taxon>Burkholderiales</taxon>
        <taxon>Burkholderiaceae</taxon>
        <taxon>Paraburkholderia</taxon>
    </lineage>
</organism>
<evidence type="ECO:0008006" key="5">
    <source>
        <dbReference type="Google" id="ProtNLM"/>
    </source>
</evidence>
<keyword evidence="4" id="KW-1185">Reference proteome</keyword>
<gene>
    <name evidence="3" type="ORF">B0G62_103232</name>
</gene>
<evidence type="ECO:0000256" key="2">
    <source>
        <dbReference type="SAM" id="Phobius"/>
    </source>
</evidence>
<proteinExistence type="predicted"/>
<comment type="caution">
    <text evidence="3">The sequence shown here is derived from an EMBL/GenBank/DDBJ whole genome shotgun (WGS) entry which is preliminary data.</text>
</comment>
<name>A0A2S4MFZ8_9BURK</name>
<feature type="transmembrane region" description="Helical" evidence="2">
    <location>
        <begin position="43"/>
        <end position="61"/>
    </location>
</feature>